<dbReference type="InterPro" id="IPR038078">
    <property type="entry name" value="PhoU-like_sf"/>
</dbReference>
<dbReference type="GO" id="GO:0030643">
    <property type="term" value="P:intracellular phosphate ion homeostasis"/>
    <property type="evidence" value="ECO:0007669"/>
    <property type="project" value="InterPro"/>
</dbReference>
<evidence type="ECO:0000256" key="5">
    <source>
        <dbReference type="ARBA" id="ARBA00022490"/>
    </source>
</evidence>
<dbReference type="Gene3D" id="1.20.58.220">
    <property type="entry name" value="Phosphate transport system protein phou homolog 2, domain 2"/>
    <property type="match status" value="1"/>
</dbReference>
<gene>
    <name evidence="10" type="ordered locus">Despr_3338</name>
</gene>
<evidence type="ECO:0000313" key="10">
    <source>
        <dbReference type="EMBL" id="ADW19464.1"/>
    </source>
</evidence>
<name>A0A7U4DQT1_DESPD</name>
<dbReference type="GO" id="GO:0005737">
    <property type="term" value="C:cytoplasm"/>
    <property type="evidence" value="ECO:0007669"/>
    <property type="project" value="UniProtKB-SubCell"/>
</dbReference>
<comment type="subcellular location">
    <subcellularLocation>
        <location evidence="1 8">Cytoplasm</location>
    </subcellularLocation>
</comment>
<dbReference type="SUPFAM" id="SSF109755">
    <property type="entry name" value="PhoU-like"/>
    <property type="match status" value="1"/>
</dbReference>
<proteinExistence type="inferred from homology"/>
<dbReference type="Pfam" id="PF01895">
    <property type="entry name" value="PhoU"/>
    <property type="match status" value="2"/>
</dbReference>
<evidence type="ECO:0000256" key="4">
    <source>
        <dbReference type="ARBA" id="ARBA00022448"/>
    </source>
</evidence>
<dbReference type="KEGG" id="dpr:Despr_3338"/>
<comment type="similarity">
    <text evidence="2 8">Belongs to the PhoU family.</text>
</comment>
<evidence type="ECO:0000313" key="11">
    <source>
        <dbReference type="Proteomes" id="UP000006365"/>
    </source>
</evidence>
<feature type="domain" description="PhoU" evidence="9">
    <location>
        <begin position="126"/>
        <end position="208"/>
    </location>
</feature>
<dbReference type="GO" id="GO:0045936">
    <property type="term" value="P:negative regulation of phosphate metabolic process"/>
    <property type="evidence" value="ECO:0007669"/>
    <property type="project" value="InterPro"/>
</dbReference>
<dbReference type="PANTHER" id="PTHR42930:SF3">
    <property type="entry name" value="PHOSPHATE-SPECIFIC TRANSPORT SYSTEM ACCESSORY PROTEIN PHOU"/>
    <property type="match status" value="1"/>
</dbReference>
<reference evidence="10 11" key="1">
    <citation type="journal article" date="2011" name="Stand. Genomic Sci.">
        <title>Complete genome sequence of Desulfobulbus propionicus type strain (1pr3).</title>
        <authorList>
            <person name="Pagani I."/>
            <person name="Lapidus A."/>
            <person name="Nolan M."/>
            <person name="Lucas S."/>
            <person name="Hammon N."/>
            <person name="Deshpande S."/>
            <person name="Cheng J.F."/>
            <person name="Chertkov O."/>
            <person name="Davenport K."/>
            <person name="Tapia R."/>
            <person name="Han C."/>
            <person name="Goodwin L."/>
            <person name="Pitluck S."/>
            <person name="Liolios K."/>
            <person name="Mavromatis K."/>
            <person name="Ivanova N."/>
            <person name="Mikhailova N."/>
            <person name="Pati A."/>
            <person name="Chen A."/>
            <person name="Palaniappan K."/>
            <person name="Land M."/>
            <person name="Hauser L."/>
            <person name="Chang Y.J."/>
            <person name="Jeffries C.D."/>
            <person name="Detter J.C."/>
            <person name="Brambilla E."/>
            <person name="Kannan K.P."/>
            <person name="Djao O.D."/>
            <person name="Rohde M."/>
            <person name="Pukall R."/>
            <person name="Spring S."/>
            <person name="Goker M."/>
            <person name="Sikorski J."/>
            <person name="Woyke T."/>
            <person name="Bristow J."/>
            <person name="Eisen J.A."/>
            <person name="Markowitz V."/>
            <person name="Hugenholtz P."/>
            <person name="Kyrpides N.C."/>
            <person name="Klenk H.P."/>
        </authorList>
    </citation>
    <scope>NUCLEOTIDE SEQUENCE [LARGE SCALE GENOMIC DNA]</scope>
    <source>
        <strain evidence="11">ATCC 33891 / DSM 2032 / 1pr3</strain>
    </source>
</reference>
<accession>A0A7U4DQT1</accession>
<feature type="domain" description="PhoU" evidence="9">
    <location>
        <begin position="18"/>
        <end position="106"/>
    </location>
</feature>
<dbReference type="NCBIfam" id="TIGR02135">
    <property type="entry name" value="phoU_full"/>
    <property type="match status" value="1"/>
</dbReference>
<evidence type="ECO:0000259" key="9">
    <source>
        <dbReference type="Pfam" id="PF01895"/>
    </source>
</evidence>
<evidence type="ECO:0000256" key="1">
    <source>
        <dbReference type="ARBA" id="ARBA00004496"/>
    </source>
</evidence>
<keyword evidence="11" id="KW-1185">Reference proteome</keyword>
<comment type="subunit">
    <text evidence="3 8">Homodimer.</text>
</comment>
<dbReference type="Proteomes" id="UP000006365">
    <property type="component" value="Chromosome"/>
</dbReference>
<dbReference type="AlphaFoldDB" id="A0A7U4DQT1"/>
<dbReference type="GO" id="GO:0006817">
    <property type="term" value="P:phosphate ion transport"/>
    <property type="evidence" value="ECO:0007669"/>
    <property type="project" value="UniProtKB-KW"/>
</dbReference>
<keyword evidence="6 8" id="KW-0592">Phosphate transport</keyword>
<dbReference type="FunFam" id="1.20.58.220:FF:000004">
    <property type="entry name" value="Phosphate-specific transport system accessory protein PhoU"/>
    <property type="match status" value="1"/>
</dbReference>
<sequence>MSRHMHFHREIDQLKQMILQLGTLVEDRLRRACTILETGDEVQAQAVITGDWEVDDMEIRVEEECLKILALHQPVARDLRLIVSIIKINSELERIADIAVNIAKRVVTINRNRADGFVVAIDYQPMATKALEMVKTSLDALVTEDAALARRIFLMDDEVNRMRDDAYKTVIGEISHHPDHAACLVNTYLIARHLERIGDRANNIAEEVIYLVEGEIVRSSEDPA</sequence>
<evidence type="ECO:0000256" key="8">
    <source>
        <dbReference type="PIRNR" id="PIRNR003107"/>
    </source>
</evidence>
<organism evidence="10 11">
    <name type="scientific">Desulfobulbus propionicus (strain ATCC 33891 / DSM 2032 / VKM B-1956 / 1pr3)</name>
    <dbReference type="NCBI Taxonomy" id="577650"/>
    <lineage>
        <taxon>Bacteria</taxon>
        <taxon>Pseudomonadati</taxon>
        <taxon>Thermodesulfobacteriota</taxon>
        <taxon>Desulfobulbia</taxon>
        <taxon>Desulfobulbales</taxon>
        <taxon>Desulfobulbaceae</taxon>
        <taxon>Desulfobulbus</taxon>
    </lineage>
</organism>
<dbReference type="InterPro" id="IPR028366">
    <property type="entry name" value="PhoU"/>
</dbReference>
<protein>
    <recommendedName>
        <fullName evidence="8">Phosphate-specific transport system accessory protein PhoU</fullName>
    </recommendedName>
</protein>
<evidence type="ECO:0000256" key="3">
    <source>
        <dbReference type="ARBA" id="ARBA00011738"/>
    </source>
</evidence>
<comment type="function">
    <text evidence="7 8">Plays a role in the regulation of phosphate uptake.</text>
</comment>
<dbReference type="InterPro" id="IPR026022">
    <property type="entry name" value="PhoU_dom"/>
</dbReference>
<dbReference type="PIRSF" id="PIRSF003107">
    <property type="entry name" value="PhoU"/>
    <property type="match status" value="1"/>
</dbReference>
<dbReference type="PANTHER" id="PTHR42930">
    <property type="entry name" value="PHOSPHATE-SPECIFIC TRANSPORT SYSTEM ACCESSORY PROTEIN PHOU"/>
    <property type="match status" value="1"/>
</dbReference>
<keyword evidence="5 8" id="KW-0963">Cytoplasm</keyword>
<keyword evidence="4 8" id="KW-0813">Transport</keyword>
<dbReference type="EMBL" id="CP002364">
    <property type="protein sequence ID" value="ADW19464.1"/>
    <property type="molecule type" value="Genomic_DNA"/>
</dbReference>
<evidence type="ECO:0000256" key="2">
    <source>
        <dbReference type="ARBA" id="ARBA00008107"/>
    </source>
</evidence>
<evidence type="ECO:0000256" key="7">
    <source>
        <dbReference type="ARBA" id="ARBA00056181"/>
    </source>
</evidence>
<evidence type="ECO:0000256" key="6">
    <source>
        <dbReference type="ARBA" id="ARBA00022592"/>
    </source>
</evidence>